<feature type="repeat" description="PPR" evidence="2">
    <location>
        <begin position="52"/>
        <end position="86"/>
    </location>
</feature>
<keyword evidence="1" id="KW-0677">Repeat</keyword>
<evidence type="ECO:0000313" key="3">
    <source>
        <dbReference type="EMBL" id="KAI5069848.1"/>
    </source>
</evidence>
<dbReference type="NCBIfam" id="TIGR00756">
    <property type="entry name" value="PPR"/>
    <property type="match status" value="3"/>
</dbReference>
<dbReference type="GO" id="GO:0009451">
    <property type="term" value="P:RNA modification"/>
    <property type="evidence" value="ECO:0007669"/>
    <property type="project" value="InterPro"/>
</dbReference>
<dbReference type="FunFam" id="1.25.40.10:FF:000031">
    <property type="entry name" value="Pentatricopeptide repeat-containing protein mitochondrial"/>
    <property type="match status" value="1"/>
</dbReference>
<sequence>MVNLFPLVSCSYTAAGFQEKDVVLGTTLVDMYAKCGALAKAAQVLSELPARNVVSWNALITGYAQQGQGEEALECFERMQHEGFPPNDVTFICILKACGSIGAADKGQQIHNQIKREGFLVKDVAVGNALVDMYAKCGALSKAARVLDELPIRDVVSWSALIAGYAQQAQGVEALNCLERMQCEGLSPNAVTLASTLASCSRSGQLDEGQMFLTNMCARYGIVPDLEHQTSMVDLLGRAGEIDKALAVIKRMPTLNDLPVWLAMLGACRQFGNVKLGRLAFDNAVQIDKYDAAAYVLMTEIYAGAGLQEDARIIKAMREKYSSEEETMYYVD</sequence>
<dbReference type="InterPro" id="IPR002885">
    <property type="entry name" value="PPR_rpt"/>
</dbReference>
<dbReference type="GO" id="GO:0003723">
    <property type="term" value="F:RNA binding"/>
    <property type="evidence" value="ECO:0007669"/>
    <property type="project" value="InterPro"/>
</dbReference>
<evidence type="ECO:0000256" key="2">
    <source>
        <dbReference type="PROSITE-ProRule" id="PRU00708"/>
    </source>
</evidence>
<dbReference type="InterPro" id="IPR046960">
    <property type="entry name" value="PPR_At4g14850-like_plant"/>
</dbReference>
<dbReference type="EMBL" id="JABFUD020000015">
    <property type="protein sequence ID" value="KAI5069848.1"/>
    <property type="molecule type" value="Genomic_DNA"/>
</dbReference>
<comment type="caution">
    <text evidence="3">The sequence shown here is derived from an EMBL/GenBank/DDBJ whole genome shotgun (WGS) entry which is preliminary data.</text>
</comment>
<name>A0A9D4ZBW2_ADICA</name>
<dbReference type="AlphaFoldDB" id="A0A9D4ZBW2"/>
<organism evidence="3 4">
    <name type="scientific">Adiantum capillus-veneris</name>
    <name type="common">Maidenhair fern</name>
    <dbReference type="NCBI Taxonomy" id="13818"/>
    <lineage>
        <taxon>Eukaryota</taxon>
        <taxon>Viridiplantae</taxon>
        <taxon>Streptophyta</taxon>
        <taxon>Embryophyta</taxon>
        <taxon>Tracheophyta</taxon>
        <taxon>Polypodiopsida</taxon>
        <taxon>Polypodiidae</taxon>
        <taxon>Polypodiales</taxon>
        <taxon>Pteridineae</taxon>
        <taxon>Pteridaceae</taxon>
        <taxon>Vittarioideae</taxon>
        <taxon>Adiantum</taxon>
    </lineage>
</organism>
<dbReference type="Pfam" id="PF13041">
    <property type="entry name" value="PPR_2"/>
    <property type="match status" value="2"/>
</dbReference>
<feature type="repeat" description="PPR" evidence="2">
    <location>
        <begin position="154"/>
        <end position="188"/>
    </location>
</feature>
<dbReference type="OrthoDB" id="1882346at2759"/>
<proteinExistence type="predicted"/>
<dbReference type="PROSITE" id="PS51375">
    <property type="entry name" value="PPR"/>
    <property type="match status" value="2"/>
</dbReference>
<dbReference type="Gene3D" id="1.25.40.10">
    <property type="entry name" value="Tetratricopeptide repeat domain"/>
    <property type="match status" value="3"/>
</dbReference>
<protein>
    <recommendedName>
        <fullName evidence="5">Pentatricopeptide repeat-containing protein</fullName>
    </recommendedName>
</protein>
<evidence type="ECO:0008006" key="5">
    <source>
        <dbReference type="Google" id="ProtNLM"/>
    </source>
</evidence>
<evidence type="ECO:0000256" key="1">
    <source>
        <dbReference type="ARBA" id="ARBA00022737"/>
    </source>
</evidence>
<dbReference type="Proteomes" id="UP000886520">
    <property type="component" value="Chromosome 15"/>
</dbReference>
<dbReference type="Pfam" id="PF01535">
    <property type="entry name" value="PPR"/>
    <property type="match status" value="2"/>
</dbReference>
<dbReference type="PANTHER" id="PTHR47926:SF382">
    <property type="entry name" value="PENTACOTRIPEPTIDE-REPEAT REGION OF PRORP DOMAIN-CONTAINING PROTEIN"/>
    <property type="match status" value="1"/>
</dbReference>
<reference evidence="3" key="1">
    <citation type="submission" date="2021-01" db="EMBL/GenBank/DDBJ databases">
        <title>Adiantum capillus-veneris genome.</title>
        <authorList>
            <person name="Fang Y."/>
            <person name="Liao Q."/>
        </authorList>
    </citation>
    <scope>NUCLEOTIDE SEQUENCE</scope>
    <source>
        <strain evidence="3">H3</strain>
        <tissue evidence="3">Leaf</tissue>
    </source>
</reference>
<keyword evidence="4" id="KW-1185">Reference proteome</keyword>
<accession>A0A9D4ZBW2</accession>
<dbReference type="FunFam" id="1.25.40.10:FF:000090">
    <property type="entry name" value="Pentatricopeptide repeat-containing protein, chloroplastic"/>
    <property type="match status" value="1"/>
</dbReference>
<gene>
    <name evidence="3" type="ORF">GOP47_0016149</name>
</gene>
<evidence type="ECO:0000313" key="4">
    <source>
        <dbReference type="Proteomes" id="UP000886520"/>
    </source>
</evidence>
<dbReference type="PANTHER" id="PTHR47926">
    <property type="entry name" value="PENTATRICOPEPTIDE REPEAT-CONTAINING PROTEIN"/>
    <property type="match status" value="1"/>
</dbReference>
<dbReference type="SUPFAM" id="SSF48452">
    <property type="entry name" value="TPR-like"/>
    <property type="match status" value="1"/>
</dbReference>
<dbReference type="InterPro" id="IPR011990">
    <property type="entry name" value="TPR-like_helical_dom_sf"/>
</dbReference>